<comment type="caution">
    <text evidence="1">The sequence shown here is derived from an EMBL/GenBank/DDBJ whole genome shotgun (WGS) entry which is preliminary data.</text>
</comment>
<accession>A0A9D3VIY2</accession>
<gene>
    <name evidence="1" type="ORF">J1N35_023013</name>
</gene>
<dbReference type="AlphaFoldDB" id="A0A9D3VIY2"/>
<reference evidence="1 2" key="1">
    <citation type="journal article" date="2021" name="Plant Biotechnol. J.">
        <title>Multi-omics assisted identification of the key and species-specific regulatory components of drought-tolerant mechanisms in Gossypium stocksii.</title>
        <authorList>
            <person name="Yu D."/>
            <person name="Ke L."/>
            <person name="Zhang D."/>
            <person name="Wu Y."/>
            <person name="Sun Y."/>
            <person name="Mei J."/>
            <person name="Sun J."/>
            <person name="Sun Y."/>
        </authorList>
    </citation>
    <scope>NUCLEOTIDE SEQUENCE [LARGE SCALE GENOMIC DNA]</scope>
    <source>
        <strain evidence="2">cv. E1</strain>
        <tissue evidence="1">Leaf</tissue>
    </source>
</reference>
<name>A0A9D3VIY2_9ROSI</name>
<evidence type="ECO:0000313" key="1">
    <source>
        <dbReference type="EMBL" id="KAH1083252.1"/>
    </source>
</evidence>
<sequence>MFRNWASNLHLNRNKYIQLSNKLRNGFEFPIQWSIPLEFVCTHRQPLDNEPAEKQFNSLKLDFSLVLKNLIIVRKVFHFCLENHNSNGYRPTDIAIGVDSQVVHPSDTM</sequence>
<protein>
    <submittedName>
        <fullName evidence="1">Uncharacterized protein</fullName>
    </submittedName>
</protein>
<dbReference type="EMBL" id="JAIQCV010000007">
    <property type="protein sequence ID" value="KAH1083252.1"/>
    <property type="molecule type" value="Genomic_DNA"/>
</dbReference>
<dbReference type="Proteomes" id="UP000828251">
    <property type="component" value="Unassembled WGS sequence"/>
</dbReference>
<proteinExistence type="predicted"/>
<keyword evidence="2" id="KW-1185">Reference proteome</keyword>
<organism evidence="1 2">
    <name type="scientific">Gossypium stocksii</name>
    <dbReference type="NCBI Taxonomy" id="47602"/>
    <lineage>
        <taxon>Eukaryota</taxon>
        <taxon>Viridiplantae</taxon>
        <taxon>Streptophyta</taxon>
        <taxon>Embryophyta</taxon>
        <taxon>Tracheophyta</taxon>
        <taxon>Spermatophyta</taxon>
        <taxon>Magnoliopsida</taxon>
        <taxon>eudicotyledons</taxon>
        <taxon>Gunneridae</taxon>
        <taxon>Pentapetalae</taxon>
        <taxon>rosids</taxon>
        <taxon>malvids</taxon>
        <taxon>Malvales</taxon>
        <taxon>Malvaceae</taxon>
        <taxon>Malvoideae</taxon>
        <taxon>Gossypium</taxon>
    </lineage>
</organism>
<evidence type="ECO:0000313" key="2">
    <source>
        <dbReference type="Proteomes" id="UP000828251"/>
    </source>
</evidence>